<dbReference type="Proteomes" id="UP000656804">
    <property type="component" value="Unassembled WGS sequence"/>
</dbReference>
<organism evidence="4 5">
    <name type="scientific">Nocardioides acrostichi</name>
    <dbReference type="NCBI Taxonomy" id="2784339"/>
    <lineage>
        <taxon>Bacteria</taxon>
        <taxon>Bacillati</taxon>
        <taxon>Actinomycetota</taxon>
        <taxon>Actinomycetes</taxon>
        <taxon>Propionibacteriales</taxon>
        <taxon>Nocardioidaceae</taxon>
        <taxon>Nocardioides</taxon>
    </lineage>
</organism>
<reference evidence="4" key="1">
    <citation type="submission" date="2020-11" db="EMBL/GenBank/DDBJ databases">
        <title>Nocardioides sp. CBS4Y-1, whole genome shotgun sequence.</title>
        <authorList>
            <person name="Tuo L."/>
        </authorList>
    </citation>
    <scope>NUCLEOTIDE SEQUENCE</scope>
    <source>
        <strain evidence="4">CBS4Y-1</strain>
    </source>
</reference>
<comment type="caution">
    <text evidence="4">The sequence shown here is derived from an EMBL/GenBank/DDBJ whole genome shotgun (WGS) entry which is preliminary data.</text>
</comment>
<feature type="region of interest" description="Disordered" evidence="1">
    <location>
        <begin position="31"/>
        <end position="71"/>
    </location>
</feature>
<sequence>MHLPRRARQVSLGTGLTLALALGTTVACNAEDAGRDPAPSGPSASSSASVSGQETEPANTASPETDARGVPDLKVTTIAEGLDHPWDAAPIGNGALLFTQRERATLSVLTKGGTVRTVDFPSENVWVSGETGLMGLAVDPNFAKNRRFYTCQGATTSTGHDVRVKAWKLSDDGTKALRRGTLVAGFPTSSGRHGGCRLLVADDGALHVGTGDAAIGTNPENLRSLGGKTLRLNRFTGKPWPGNPFAKATNQRKRYVYTYGHRNVQGLAQRNDGTVWNVEHGSYRDDEVNKLVKGGDYGWNPVSSNGSTTYDESVPMTDFSLPGRQVGARWRSGDPTVAPSGGTFVYGKKWGGLRGTMAVGVLKDTEVLFLRFDSRGRLKGVKAPQSLKQYGRIRQVVQIPGNDVVLLTDNGDGNDVILRVSPR</sequence>
<protein>
    <submittedName>
        <fullName evidence="4">PQQ-dependent sugar dehydrogenase</fullName>
    </submittedName>
</protein>
<dbReference type="PANTHER" id="PTHR19328:SF13">
    <property type="entry name" value="HIPL1 PROTEIN"/>
    <property type="match status" value="1"/>
</dbReference>
<dbReference type="PANTHER" id="PTHR19328">
    <property type="entry name" value="HEDGEHOG-INTERACTING PROTEIN"/>
    <property type="match status" value="1"/>
</dbReference>
<dbReference type="Gene3D" id="2.120.10.30">
    <property type="entry name" value="TolB, C-terminal domain"/>
    <property type="match status" value="1"/>
</dbReference>
<dbReference type="PROSITE" id="PS51257">
    <property type="entry name" value="PROKAR_LIPOPROTEIN"/>
    <property type="match status" value="1"/>
</dbReference>
<evidence type="ECO:0000313" key="4">
    <source>
        <dbReference type="EMBL" id="MBF4160911.1"/>
    </source>
</evidence>
<keyword evidence="2" id="KW-0732">Signal</keyword>
<dbReference type="InterPro" id="IPR011042">
    <property type="entry name" value="6-blade_b-propeller_TolB-like"/>
</dbReference>
<dbReference type="Pfam" id="PF07995">
    <property type="entry name" value="GSDH"/>
    <property type="match status" value="1"/>
</dbReference>
<feature type="signal peptide" evidence="2">
    <location>
        <begin position="1"/>
        <end position="29"/>
    </location>
</feature>
<accession>A0A930Y6G3</accession>
<proteinExistence type="predicted"/>
<evidence type="ECO:0000313" key="5">
    <source>
        <dbReference type="Proteomes" id="UP000656804"/>
    </source>
</evidence>
<keyword evidence="5" id="KW-1185">Reference proteome</keyword>
<evidence type="ECO:0000256" key="1">
    <source>
        <dbReference type="SAM" id="MobiDB-lite"/>
    </source>
</evidence>
<dbReference type="RefSeq" id="WP_194502078.1">
    <property type="nucleotide sequence ID" value="NZ_JADIVZ010000001.1"/>
</dbReference>
<dbReference type="EMBL" id="JADIVZ010000001">
    <property type="protein sequence ID" value="MBF4160911.1"/>
    <property type="molecule type" value="Genomic_DNA"/>
</dbReference>
<dbReference type="AlphaFoldDB" id="A0A930Y6G3"/>
<dbReference type="InterPro" id="IPR011041">
    <property type="entry name" value="Quinoprot_gluc/sorb_DH_b-prop"/>
</dbReference>
<evidence type="ECO:0000259" key="3">
    <source>
        <dbReference type="Pfam" id="PF07995"/>
    </source>
</evidence>
<name>A0A930Y6G3_9ACTN</name>
<feature type="compositionally biased region" description="Low complexity" evidence="1">
    <location>
        <begin position="37"/>
        <end position="52"/>
    </location>
</feature>
<gene>
    <name evidence="4" type="ORF">ISG29_04365</name>
</gene>
<feature type="chain" id="PRO_5037992104" evidence="2">
    <location>
        <begin position="30"/>
        <end position="423"/>
    </location>
</feature>
<feature type="compositionally biased region" description="Polar residues" evidence="1">
    <location>
        <begin position="53"/>
        <end position="63"/>
    </location>
</feature>
<dbReference type="SUPFAM" id="SSF50952">
    <property type="entry name" value="Soluble quinoprotein glucose dehydrogenase"/>
    <property type="match status" value="1"/>
</dbReference>
<dbReference type="InterPro" id="IPR012938">
    <property type="entry name" value="Glc/Sorbosone_DH"/>
</dbReference>
<feature type="domain" description="Glucose/Sorbosone dehydrogenase" evidence="3">
    <location>
        <begin position="82"/>
        <end position="414"/>
    </location>
</feature>
<evidence type="ECO:0000256" key="2">
    <source>
        <dbReference type="SAM" id="SignalP"/>
    </source>
</evidence>